<protein>
    <submittedName>
        <fullName evidence="1">Uncharacterized protein</fullName>
    </submittedName>
</protein>
<accession>A0A9N9PXW8</accession>
<name>A0A9N9PXW8_9HELO</name>
<sequence length="141" mass="15915">MAQKVSGGVCQRMALMAYMYGLGSLAVCKEGCNYNFESRIVLSIRSAVRWEDKAAVGTQKRPMDTLIEESLQGDFQHSRLQMLEQRVHAMFSICMYLVVQFNFIKAKSEHVLFVDSGGSDAQARELYQRLMETAAVKLFSS</sequence>
<reference evidence="1" key="1">
    <citation type="submission" date="2021-07" db="EMBL/GenBank/DDBJ databases">
        <authorList>
            <person name="Durling M."/>
        </authorList>
    </citation>
    <scope>NUCLEOTIDE SEQUENCE</scope>
</reference>
<dbReference type="AlphaFoldDB" id="A0A9N9PXW8"/>
<proteinExistence type="predicted"/>
<dbReference type="Proteomes" id="UP000696280">
    <property type="component" value="Unassembled WGS sequence"/>
</dbReference>
<comment type="caution">
    <text evidence="1">The sequence shown here is derived from an EMBL/GenBank/DDBJ whole genome shotgun (WGS) entry which is preliminary data.</text>
</comment>
<evidence type="ECO:0000313" key="2">
    <source>
        <dbReference type="Proteomes" id="UP000696280"/>
    </source>
</evidence>
<dbReference type="EMBL" id="CAJVRL010000092">
    <property type="protein sequence ID" value="CAG8959780.1"/>
    <property type="molecule type" value="Genomic_DNA"/>
</dbReference>
<organism evidence="1 2">
    <name type="scientific">Hymenoscyphus fraxineus</name>
    <dbReference type="NCBI Taxonomy" id="746836"/>
    <lineage>
        <taxon>Eukaryota</taxon>
        <taxon>Fungi</taxon>
        <taxon>Dikarya</taxon>
        <taxon>Ascomycota</taxon>
        <taxon>Pezizomycotina</taxon>
        <taxon>Leotiomycetes</taxon>
        <taxon>Helotiales</taxon>
        <taxon>Helotiaceae</taxon>
        <taxon>Hymenoscyphus</taxon>
    </lineage>
</organism>
<gene>
    <name evidence="1" type="ORF">HYFRA_00001687</name>
</gene>
<keyword evidence="2" id="KW-1185">Reference proteome</keyword>
<evidence type="ECO:0000313" key="1">
    <source>
        <dbReference type="EMBL" id="CAG8959780.1"/>
    </source>
</evidence>